<dbReference type="KEGG" id="cau:Caur_2449"/>
<feature type="domain" description="SnoaL-like" evidence="1">
    <location>
        <begin position="26"/>
        <end position="109"/>
    </location>
</feature>
<dbReference type="EnsemblBacteria" id="ABY35657">
    <property type="protein sequence ID" value="ABY35657"/>
    <property type="gene ID" value="Caur_2449"/>
</dbReference>
<dbReference type="STRING" id="324602.Caur_2449"/>
<dbReference type="Proteomes" id="UP000002008">
    <property type="component" value="Chromosome"/>
</dbReference>
<gene>
    <name evidence="2" type="ordered locus">Caur_2449</name>
</gene>
<dbReference type="InParanoid" id="A9WHE5"/>
<sequence length="137" mass="15315">MTQQKAELKVVCKEDCGNAPRKAQLRDFYIALARTNIKEVLNYLTDDIVWHLAGETTIKGKQAVAEFLKEMKDSPVSELKIDYIVTHGTDCAATGQATFADGRVVDFGDFYIFAGQAKHKKIKLIKSFIVETKPDSD</sequence>
<evidence type="ECO:0000313" key="2">
    <source>
        <dbReference type="EMBL" id="ABY35657.1"/>
    </source>
</evidence>
<dbReference type="HOGENOM" id="CLU_147287_2_2_0"/>
<proteinExistence type="predicted"/>
<name>A9WHE5_CHLAA</name>
<organism evidence="2 3">
    <name type="scientific">Chloroflexus aurantiacus (strain ATCC 29366 / DSM 635 / J-10-fl)</name>
    <dbReference type="NCBI Taxonomy" id="324602"/>
    <lineage>
        <taxon>Bacteria</taxon>
        <taxon>Bacillati</taxon>
        <taxon>Chloroflexota</taxon>
        <taxon>Chloroflexia</taxon>
        <taxon>Chloroflexales</taxon>
        <taxon>Chloroflexineae</taxon>
        <taxon>Chloroflexaceae</taxon>
        <taxon>Chloroflexus</taxon>
    </lineage>
</organism>
<reference evidence="3" key="1">
    <citation type="journal article" date="2011" name="BMC Genomics">
        <title>Complete genome sequence of the filamentous anoxygenic phototrophic bacterium Chloroflexus aurantiacus.</title>
        <authorList>
            <person name="Tang K.H."/>
            <person name="Barry K."/>
            <person name="Chertkov O."/>
            <person name="Dalin E."/>
            <person name="Han C.S."/>
            <person name="Hauser L.J."/>
            <person name="Honchak B.M."/>
            <person name="Karbach L.E."/>
            <person name="Land M.L."/>
            <person name="Lapidus A."/>
            <person name="Larimer F.W."/>
            <person name="Mikhailova N."/>
            <person name="Pitluck S."/>
            <person name="Pierson B.K."/>
            <person name="Blankenship R.E."/>
        </authorList>
    </citation>
    <scope>NUCLEOTIDE SEQUENCE [LARGE SCALE GENOMIC DNA]</scope>
    <source>
        <strain evidence="3">ATCC 29366 / DSM 635 / J-10-fl</strain>
    </source>
</reference>
<dbReference type="Pfam" id="PF12680">
    <property type="entry name" value="SnoaL_2"/>
    <property type="match status" value="1"/>
</dbReference>
<dbReference type="eggNOG" id="COG3631">
    <property type="taxonomic scope" value="Bacteria"/>
</dbReference>
<dbReference type="InterPro" id="IPR032710">
    <property type="entry name" value="NTF2-like_dom_sf"/>
</dbReference>
<protein>
    <recommendedName>
        <fullName evidence="1">SnoaL-like domain-containing protein</fullName>
    </recommendedName>
</protein>
<evidence type="ECO:0000313" key="3">
    <source>
        <dbReference type="Proteomes" id="UP000002008"/>
    </source>
</evidence>
<dbReference type="EMBL" id="CP000909">
    <property type="protein sequence ID" value="ABY35657.1"/>
    <property type="molecule type" value="Genomic_DNA"/>
</dbReference>
<dbReference type="Gene3D" id="3.10.450.50">
    <property type="match status" value="1"/>
</dbReference>
<accession>A9WHE5</accession>
<evidence type="ECO:0000259" key="1">
    <source>
        <dbReference type="Pfam" id="PF12680"/>
    </source>
</evidence>
<dbReference type="InterPro" id="IPR037401">
    <property type="entry name" value="SnoaL-like"/>
</dbReference>
<dbReference type="AlphaFoldDB" id="A9WHE5"/>
<keyword evidence="3" id="KW-1185">Reference proteome</keyword>
<dbReference type="SUPFAM" id="SSF54427">
    <property type="entry name" value="NTF2-like"/>
    <property type="match status" value="1"/>
</dbReference>
<dbReference type="RefSeq" id="WP_012258310.1">
    <property type="nucleotide sequence ID" value="NC_010175.1"/>
</dbReference>